<name>A0A1L7GT00_LIMFE</name>
<proteinExistence type="predicted"/>
<dbReference type="EMBL" id="CP019030">
    <property type="protein sequence ID" value="APU45142.1"/>
    <property type="molecule type" value="Genomic_DNA"/>
</dbReference>
<sequence length="64" mass="7961">MEKLWKHEDFDRYSETDTKAEWDEWQKQAIKLWEHEDVEPYSEAEAKAEWDEWQKQAIMDDKAQ</sequence>
<dbReference type="Proteomes" id="UP000185427">
    <property type="component" value="Chromosome"/>
</dbReference>
<reference evidence="1 2" key="1">
    <citation type="submission" date="2016-12" db="EMBL/GenBank/DDBJ databases">
        <title>Complete Genome Sequence of Lactobacillus fermentum Strain SNUV175, a Probiotic for Treatment of Bacterial Vaginosis.</title>
        <authorList>
            <person name="Lee S."/>
            <person name="You H.J."/>
            <person name="Kwon B."/>
            <person name="Ko G."/>
        </authorList>
    </citation>
    <scope>NUCLEOTIDE SEQUENCE [LARGE SCALE GENOMIC DNA]</scope>
    <source>
        <strain evidence="1 2">SNUV175</strain>
    </source>
</reference>
<gene>
    <name evidence="1" type="ORF">BUW47_01125</name>
</gene>
<accession>A0A1L7GT00</accession>
<dbReference type="RefSeq" id="WP_075667067.1">
    <property type="nucleotide sequence ID" value="NZ_CP019030.1"/>
</dbReference>
<evidence type="ECO:0000313" key="1">
    <source>
        <dbReference type="EMBL" id="APU45142.1"/>
    </source>
</evidence>
<organism evidence="1 2">
    <name type="scientific">Limosilactobacillus fermentum</name>
    <name type="common">Lactobacillus fermentum</name>
    <dbReference type="NCBI Taxonomy" id="1613"/>
    <lineage>
        <taxon>Bacteria</taxon>
        <taxon>Bacillati</taxon>
        <taxon>Bacillota</taxon>
        <taxon>Bacilli</taxon>
        <taxon>Lactobacillales</taxon>
        <taxon>Lactobacillaceae</taxon>
        <taxon>Limosilactobacillus</taxon>
    </lineage>
</organism>
<protein>
    <submittedName>
        <fullName evidence="1">Uncharacterized protein</fullName>
    </submittedName>
</protein>
<evidence type="ECO:0000313" key="2">
    <source>
        <dbReference type="Proteomes" id="UP000185427"/>
    </source>
</evidence>
<dbReference type="AlphaFoldDB" id="A0A1L7GT00"/>